<dbReference type="RefSeq" id="XP_032808854.1">
    <property type="nucleotide sequence ID" value="XM_032952963.1"/>
</dbReference>
<evidence type="ECO:0000313" key="6">
    <source>
        <dbReference type="RefSeq" id="XP_032808854.1"/>
    </source>
</evidence>
<evidence type="ECO:0000313" key="5">
    <source>
        <dbReference type="RefSeq" id="XP_032808853.1"/>
    </source>
</evidence>
<organism evidence="3 5">
    <name type="scientific">Petromyzon marinus</name>
    <name type="common">Sea lamprey</name>
    <dbReference type="NCBI Taxonomy" id="7757"/>
    <lineage>
        <taxon>Eukaryota</taxon>
        <taxon>Metazoa</taxon>
        <taxon>Chordata</taxon>
        <taxon>Craniata</taxon>
        <taxon>Vertebrata</taxon>
        <taxon>Cyclostomata</taxon>
        <taxon>Hyperoartia</taxon>
        <taxon>Petromyzontiformes</taxon>
        <taxon>Petromyzontidae</taxon>
        <taxon>Petromyzon</taxon>
    </lineage>
</organism>
<feature type="transmembrane region" description="Helical" evidence="2">
    <location>
        <begin position="16"/>
        <end position="38"/>
    </location>
</feature>
<evidence type="ECO:0000256" key="1">
    <source>
        <dbReference type="SAM" id="MobiDB-lite"/>
    </source>
</evidence>
<accession>A0AAJ7WU75</accession>
<feature type="compositionally biased region" description="Basic and acidic residues" evidence="1">
    <location>
        <begin position="204"/>
        <end position="239"/>
    </location>
</feature>
<dbReference type="KEGG" id="pmrn:116941657"/>
<evidence type="ECO:0000256" key="2">
    <source>
        <dbReference type="SAM" id="Phobius"/>
    </source>
</evidence>
<keyword evidence="2" id="KW-0812">Transmembrane</keyword>
<proteinExistence type="predicted"/>
<evidence type="ECO:0000313" key="3">
    <source>
        <dbReference type="Proteomes" id="UP001318040"/>
    </source>
</evidence>
<dbReference type="AlphaFoldDB" id="A0AAJ7WU75"/>
<dbReference type="RefSeq" id="XP_032808852.1">
    <property type="nucleotide sequence ID" value="XM_032952961.1"/>
</dbReference>
<keyword evidence="2" id="KW-0472">Membrane</keyword>
<evidence type="ECO:0000313" key="4">
    <source>
        <dbReference type="RefSeq" id="XP_032808852.1"/>
    </source>
</evidence>
<keyword evidence="2" id="KW-1133">Transmembrane helix</keyword>
<feature type="region of interest" description="Disordered" evidence="1">
    <location>
        <begin position="64"/>
        <end position="325"/>
    </location>
</feature>
<dbReference type="Proteomes" id="UP001318040">
    <property type="component" value="Chromosome 12"/>
</dbReference>
<feature type="compositionally biased region" description="Polar residues" evidence="1">
    <location>
        <begin position="86"/>
        <end position="99"/>
    </location>
</feature>
<reference evidence="4 5" key="1">
    <citation type="submission" date="2025-04" db="UniProtKB">
        <authorList>
            <consortium name="RefSeq"/>
        </authorList>
    </citation>
    <scope>IDENTIFICATION</scope>
    <source>
        <tissue evidence="4 5">Sperm</tissue>
    </source>
</reference>
<name>A0AAJ7WU75_PETMA</name>
<dbReference type="RefSeq" id="XP_032808853.1">
    <property type="nucleotide sequence ID" value="XM_032952962.1"/>
</dbReference>
<gene>
    <name evidence="4 5 6" type="primary">LOC116941657</name>
</gene>
<sequence length="387" mass="41176">MAPLLLDSASAVTLPVWPLVLIVAAASLSLVLLLALCAHCNRAEDCKENGVNVVLTNAVHGERGQQGHLLGGGEETNGEVTNGTGAAQQQEDLSPSSATERQDDESADPVAGDECPDKAADEPPSPKATSCCPRRQRRWGRRAEGRNVATAARRDSGADDNLYEDVENAVRGLVQAEGTQPTPAPRPSESRGQVAPQAEPCYAEVRKKTKEGGAVKSTPRENKKMVAFKDSKGECHCDSEEVAPPPPEKTWAQQRAQEEEGNAPASDSNPTASGSGGQAAPREAEVLYATLEEAGAKSEEAVTNPSDRAPPPQRPPSVQRPMFLPRNNETTHVTYAEVRLQPAKSEDQQRRSNSEVHYATIVGTVSGGGDSECFYATVQEAMPASRK</sequence>
<keyword evidence="3" id="KW-1185">Reference proteome</keyword>
<protein>
    <submittedName>
        <fullName evidence="4 5">Uncharacterized protein LOC116941657</fullName>
    </submittedName>
</protein>